<dbReference type="EnsemblPlants" id="TuG1812G0100000053.01.T01">
    <property type="protein sequence ID" value="TuG1812G0100000053.01.T01.cds459319"/>
    <property type="gene ID" value="TuG1812G0100000053.01"/>
</dbReference>
<reference evidence="1" key="2">
    <citation type="submission" date="2018-03" db="EMBL/GenBank/DDBJ databases">
        <title>The Triticum urartu genome reveals the dynamic nature of wheat genome evolution.</title>
        <authorList>
            <person name="Ling H."/>
            <person name="Ma B."/>
            <person name="Shi X."/>
            <person name="Liu H."/>
            <person name="Dong L."/>
            <person name="Sun H."/>
            <person name="Cao Y."/>
            <person name="Gao Q."/>
            <person name="Zheng S."/>
            <person name="Li Y."/>
            <person name="Yu Y."/>
            <person name="Du H."/>
            <person name="Qi M."/>
            <person name="Li Y."/>
            <person name="Yu H."/>
            <person name="Cui Y."/>
            <person name="Wang N."/>
            <person name="Chen C."/>
            <person name="Wu H."/>
            <person name="Zhao Y."/>
            <person name="Zhang J."/>
            <person name="Li Y."/>
            <person name="Zhou W."/>
            <person name="Zhang B."/>
            <person name="Hu W."/>
            <person name="Eijk M."/>
            <person name="Tang J."/>
            <person name="Witsenboer H."/>
            <person name="Zhao S."/>
            <person name="Li Z."/>
            <person name="Zhang A."/>
            <person name="Wang D."/>
            <person name="Liang C."/>
        </authorList>
    </citation>
    <scope>NUCLEOTIDE SEQUENCE [LARGE SCALE GENOMIC DNA]</scope>
    <source>
        <strain evidence="1">cv. G1812</strain>
    </source>
</reference>
<sequence>MLCLLGGYDSVHTVDDYLTSVSSVVVRSSINTQQLSGSCCWMTILQRVAIPAPVSFPLAAAAGQTVFPSSVSPSIPLFFFPCACGKMTR</sequence>
<dbReference type="Gramene" id="TuG1812G0100000053.01.T01">
    <property type="protein sequence ID" value="TuG1812G0100000053.01.T01.cds459319"/>
    <property type="gene ID" value="TuG1812G0100000053.01"/>
</dbReference>
<name>A0A8R7JV32_TRIUA</name>
<dbReference type="Proteomes" id="UP000015106">
    <property type="component" value="Chromosome 1"/>
</dbReference>
<protein>
    <submittedName>
        <fullName evidence="1">Uncharacterized protein</fullName>
    </submittedName>
</protein>
<evidence type="ECO:0000313" key="1">
    <source>
        <dbReference type="EnsemblPlants" id="TuG1812G0100000053.01.T01.cds459319"/>
    </source>
</evidence>
<keyword evidence="2" id="KW-1185">Reference proteome</keyword>
<organism evidence="1 2">
    <name type="scientific">Triticum urartu</name>
    <name type="common">Red wild einkorn</name>
    <name type="synonym">Crithodium urartu</name>
    <dbReference type="NCBI Taxonomy" id="4572"/>
    <lineage>
        <taxon>Eukaryota</taxon>
        <taxon>Viridiplantae</taxon>
        <taxon>Streptophyta</taxon>
        <taxon>Embryophyta</taxon>
        <taxon>Tracheophyta</taxon>
        <taxon>Spermatophyta</taxon>
        <taxon>Magnoliopsida</taxon>
        <taxon>Liliopsida</taxon>
        <taxon>Poales</taxon>
        <taxon>Poaceae</taxon>
        <taxon>BOP clade</taxon>
        <taxon>Pooideae</taxon>
        <taxon>Triticodae</taxon>
        <taxon>Triticeae</taxon>
        <taxon>Triticinae</taxon>
        <taxon>Triticum</taxon>
    </lineage>
</organism>
<proteinExistence type="predicted"/>
<reference evidence="1" key="3">
    <citation type="submission" date="2022-06" db="UniProtKB">
        <authorList>
            <consortium name="EnsemblPlants"/>
        </authorList>
    </citation>
    <scope>IDENTIFICATION</scope>
</reference>
<dbReference type="AlphaFoldDB" id="A0A8R7JV32"/>
<accession>A0A8R7JV32</accession>
<evidence type="ECO:0000313" key="2">
    <source>
        <dbReference type="Proteomes" id="UP000015106"/>
    </source>
</evidence>
<reference evidence="2" key="1">
    <citation type="journal article" date="2013" name="Nature">
        <title>Draft genome of the wheat A-genome progenitor Triticum urartu.</title>
        <authorList>
            <person name="Ling H.Q."/>
            <person name="Zhao S."/>
            <person name="Liu D."/>
            <person name="Wang J."/>
            <person name="Sun H."/>
            <person name="Zhang C."/>
            <person name="Fan H."/>
            <person name="Li D."/>
            <person name="Dong L."/>
            <person name="Tao Y."/>
            <person name="Gao C."/>
            <person name="Wu H."/>
            <person name="Li Y."/>
            <person name="Cui Y."/>
            <person name="Guo X."/>
            <person name="Zheng S."/>
            <person name="Wang B."/>
            <person name="Yu K."/>
            <person name="Liang Q."/>
            <person name="Yang W."/>
            <person name="Lou X."/>
            <person name="Chen J."/>
            <person name="Feng M."/>
            <person name="Jian J."/>
            <person name="Zhang X."/>
            <person name="Luo G."/>
            <person name="Jiang Y."/>
            <person name="Liu J."/>
            <person name="Wang Z."/>
            <person name="Sha Y."/>
            <person name="Zhang B."/>
            <person name="Wu H."/>
            <person name="Tang D."/>
            <person name="Shen Q."/>
            <person name="Xue P."/>
            <person name="Zou S."/>
            <person name="Wang X."/>
            <person name="Liu X."/>
            <person name="Wang F."/>
            <person name="Yang Y."/>
            <person name="An X."/>
            <person name="Dong Z."/>
            <person name="Zhang K."/>
            <person name="Zhang X."/>
            <person name="Luo M.C."/>
            <person name="Dvorak J."/>
            <person name="Tong Y."/>
            <person name="Wang J."/>
            <person name="Yang H."/>
            <person name="Li Z."/>
            <person name="Wang D."/>
            <person name="Zhang A."/>
            <person name="Wang J."/>
        </authorList>
    </citation>
    <scope>NUCLEOTIDE SEQUENCE</scope>
    <source>
        <strain evidence="2">cv. G1812</strain>
    </source>
</reference>